<dbReference type="EMBL" id="CP003924">
    <property type="protein sequence ID" value="AGS35462.1"/>
    <property type="molecule type" value="Genomic_DNA"/>
</dbReference>
<dbReference type="SUPFAM" id="SSF50118">
    <property type="entry name" value="Cell growth inhibitor/plasmid maintenance toxic component"/>
    <property type="match status" value="1"/>
</dbReference>
<dbReference type="HOGENOM" id="CLU_097054_3_0_11"/>
<dbReference type="STRING" id="1224163.B841_09950"/>
<keyword evidence="3" id="KW-1185">Reference proteome</keyword>
<dbReference type="PATRIC" id="fig|1224163.3.peg.2007"/>
<dbReference type="InterPro" id="IPR003477">
    <property type="entry name" value="PemK-like"/>
</dbReference>
<sequence>MKFSGRARNALLSRGEKRKATKKSALDRGLEALRNQLGLGPNAGAETPEDNSHRGHAPLEVGDTDDHARTIFYAPDLDGQADPGEIVWFLAPVDAAAKQHSERAMLVVGRTRRRGVLGLLISPNSTHSHDGNWMEIGSGQWDSLGRPCWIRLDRVLEVPDHALRRAGALFPRARFERVASALRSRFDWN</sequence>
<dbReference type="KEGG" id="cmd:B841_09950"/>
<organism evidence="2 3">
    <name type="scientific">Corynebacterium maris DSM 45190</name>
    <dbReference type="NCBI Taxonomy" id="1224163"/>
    <lineage>
        <taxon>Bacteria</taxon>
        <taxon>Bacillati</taxon>
        <taxon>Actinomycetota</taxon>
        <taxon>Actinomycetes</taxon>
        <taxon>Mycobacteriales</taxon>
        <taxon>Corynebacteriaceae</taxon>
        <taxon>Corynebacterium</taxon>
    </lineage>
</organism>
<evidence type="ECO:0000313" key="2">
    <source>
        <dbReference type="EMBL" id="AGS35462.1"/>
    </source>
</evidence>
<reference evidence="2 3" key="1">
    <citation type="submission" date="2012-11" db="EMBL/GenBank/DDBJ databases">
        <title>The complete genome sequence of Corynebacterium maris Coryn-1 (=DSM 45190).</title>
        <authorList>
            <person name="Schaffert L."/>
            <person name="Albersmeier A."/>
            <person name="Kalinowski J."/>
            <person name="Ruckert C."/>
        </authorList>
    </citation>
    <scope>NUCLEOTIDE SEQUENCE [LARGE SCALE GENOMIC DNA]</scope>
    <source>
        <strain evidence="3">Coryn-1</strain>
    </source>
</reference>
<gene>
    <name evidence="2" type="ORF">B841_09950</name>
</gene>
<feature type="region of interest" description="Disordered" evidence="1">
    <location>
        <begin position="1"/>
        <end position="61"/>
    </location>
</feature>
<dbReference type="Pfam" id="PF02452">
    <property type="entry name" value="PemK_toxin"/>
    <property type="match status" value="1"/>
</dbReference>
<proteinExistence type="predicted"/>
<accession>S5SWL9</accession>
<dbReference type="eggNOG" id="COG2337">
    <property type="taxonomic scope" value="Bacteria"/>
</dbReference>
<dbReference type="Proteomes" id="UP000015388">
    <property type="component" value="Chromosome"/>
</dbReference>
<dbReference type="RefSeq" id="WP_020935395.1">
    <property type="nucleotide sequence ID" value="NC_021915.1"/>
</dbReference>
<evidence type="ECO:0000256" key="1">
    <source>
        <dbReference type="SAM" id="MobiDB-lite"/>
    </source>
</evidence>
<name>S5SWL9_9CORY</name>
<evidence type="ECO:0000313" key="3">
    <source>
        <dbReference type="Proteomes" id="UP000015388"/>
    </source>
</evidence>
<dbReference type="AlphaFoldDB" id="S5SWL9"/>
<dbReference type="OrthoDB" id="5184628at2"/>
<protein>
    <submittedName>
        <fullName evidence="2">PemK-like protein</fullName>
    </submittedName>
</protein>
<dbReference type="GO" id="GO:0003677">
    <property type="term" value="F:DNA binding"/>
    <property type="evidence" value="ECO:0007669"/>
    <property type="project" value="InterPro"/>
</dbReference>